<feature type="chain" id="PRO_5020378062" evidence="9">
    <location>
        <begin position="19"/>
        <end position="426"/>
    </location>
</feature>
<evidence type="ECO:0000256" key="5">
    <source>
        <dbReference type="ARBA" id="ARBA00022801"/>
    </source>
</evidence>
<protein>
    <submittedName>
        <fullName evidence="12">Putative secreted protein (Por secretion system target)</fullName>
    </submittedName>
</protein>
<keyword evidence="6" id="KW-0862">Zinc</keyword>
<dbReference type="InterPro" id="IPR024079">
    <property type="entry name" value="MetalloPept_cat_dom_sf"/>
</dbReference>
<name>A0A4R6Q9M5_9FLAO</name>
<dbReference type="GO" id="GO:0046872">
    <property type="term" value="F:metal ion binding"/>
    <property type="evidence" value="ECO:0007669"/>
    <property type="project" value="UniProtKB-KW"/>
</dbReference>
<evidence type="ECO:0000259" key="11">
    <source>
        <dbReference type="Pfam" id="PF18962"/>
    </source>
</evidence>
<keyword evidence="5" id="KW-0378">Hydrolase</keyword>
<dbReference type="PANTHER" id="PTHR47466">
    <property type="match status" value="1"/>
</dbReference>
<keyword evidence="4 9" id="KW-0732">Signal</keyword>
<dbReference type="OrthoDB" id="9792152at2"/>
<dbReference type="InterPro" id="IPR026444">
    <property type="entry name" value="Secre_tail"/>
</dbReference>
<evidence type="ECO:0000256" key="3">
    <source>
        <dbReference type="ARBA" id="ARBA00022723"/>
    </source>
</evidence>
<dbReference type="NCBIfam" id="TIGR04183">
    <property type="entry name" value="Por_Secre_tail"/>
    <property type="match status" value="1"/>
</dbReference>
<feature type="signal peptide" evidence="9">
    <location>
        <begin position="1"/>
        <end position="18"/>
    </location>
</feature>
<evidence type="ECO:0000313" key="12">
    <source>
        <dbReference type="EMBL" id="TDP58880.1"/>
    </source>
</evidence>
<evidence type="ECO:0000256" key="8">
    <source>
        <dbReference type="ARBA" id="ARBA00023157"/>
    </source>
</evidence>
<dbReference type="RefSeq" id="WP_133533370.1">
    <property type="nucleotide sequence ID" value="NZ_SNXR01000014.1"/>
</dbReference>
<dbReference type="AlphaFoldDB" id="A0A4R6Q9M5"/>
<dbReference type="GO" id="GO:0008237">
    <property type="term" value="F:metallopeptidase activity"/>
    <property type="evidence" value="ECO:0007669"/>
    <property type="project" value="UniProtKB-KW"/>
</dbReference>
<evidence type="ECO:0000256" key="1">
    <source>
        <dbReference type="ARBA" id="ARBA00008721"/>
    </source>
</evidence>
<comment type="caution">
    <text evidence="12">The sequence shown here is derived from an EMBL/GenBank/DDBJ whole genome shotgun (WGS) entry which is preliminary data.</text>
</comment>
<dbReference type="InterPro" id="IPR008754">
    <property type="entry name" value="Peptidase_M43"/>
</dbReference>
<accession>A0A4R6Q9M5</accession>
<dbReference type="Pfam" id="PF18962">
    <property type="entry name" value="Por_Secre_tail"/>
    <property type="match status" value="1"/>
</dbReference>
<evidence type="ECO:0000256" key="2">
    <source>
        <dbReference type="ARBA" id="ARBA00022670"/>
    </source>
</evidence>
<organism evidence="12 13">
    <name type="scientific">Flavobacterium dankookense</name>
    <dbReference type="NCBI Taxonomy" id="706186"/>
    <lineage>
        <taxon>Bacteria</taxon>
        <taxon>Pseudomonadati</taxon>
        <taxon>Bacteroidota</taxon>
        <taxon>Flavobacteriia</taxon>
        <taxon>Flavobacteriales</taxon>
        <taxon>Flavobacteriaceae</taxon>
        <taxon>Flavobacterium</taxon>
    </lineage>
</organism>
<dbReference type="Proteomes" id="UP000295260">
    <property type="component" value="Unassembled WGS sequence"/>
</dbReference>
<dbReference type="Pfam" id="PF05572">
    <property type="entry name" value="Peptidase_M43"/>
    <property type="match status" value="1"/>
</dbReference>
<reference evidence="12 13" key="1">
    <citation type="submission" date="2019-03" db="EMBL/GenBank/DDBJ databases">
        <title>Genomic Encyclopedia of Archaeal and Bacterial Type Strains, Phase II (KMG-II): from individual species to whole genera.</title>
        <authorList>
            <person name="Goeker M."/>
        </authorList>
    </citation>
    <scope>NUCLEOTIDE SEQUENCE [LARGE SCALE GENOMIC DNA]</scope>
    <source>
        <strain evidence="12 13">DSM 25687</strain>
    </source>
</reference>
<evidence type="ECO:0000259" key="10">
    <source>
        <dbReference type="Pfam" id="PF05572"/>
    </source>
</evidence>
<evidence type="ECO:0000256" key="6">
    <source>
        <dbReference type="ARBA" id="ARBA00022833"/>
    </source>
</evidence>
<feature type="domain" description="Peptidase M43 pregnancy-associated plasma-A" evidence="10">
    <location>
        <begin position="229"/>
        <end position="325"/>
    </location>
</feature>
<gene>
    <name evidence="12" type="ORF">BC748_2125</name>
</gene>
<evidence type="ECO:0000256" key="7">
    <source>
        <dbReference type="ARBA" id="ARBA00023049"/>
    </source>
</evidence>
<keyword evidence="8" id="KW-1015">Disulfide bond</keyword>
<dbReference type="Gene3D" id="3.40.390.10">
    <property type="entry name" value="Collagenase (Catalytic Domain)"/>
    <property type="match status" value="1"/>
</dbReference>
<keyword evidence="2" id="KW-0645">Protease</keyword>
<dbReference type="SUPFAM" id="SSF55486">
    <property type="entry name" value="Metalloproteases ('zincins'), catalytic domain"/>
    <property type="match status" value="1"/>
</dbReference>
<keyword evidence="13" id="KW-1185">Reference proteome</keyword>
<dbReference type="EMBL" id="SNXR01000014">
    <property type="protein sequence ID" value="TDP58880.1"/>
    <property type="molecule type" value="Genomic_DNA"/>
</dbReference>
<evidence type="ECO:0000256" key="9">
    <source>
        <dbReference type="SAM" id="SignalP"/>
    </source>
</evidence>
<keyword evidence="7" id="KW-0482">Metalloprotease</keyword>
<evidence type="ECO:0000313" key="13">
    <source>
        <dbReference type="Proteomes" id="UP000295260"/>
    </source>
</evidence>
<comment type="similarity">
    <text evidence="1">Belongs to the peptidase M43B family.</text>
</comment>
<sequence length="426" mass="46478">MKKIILSFFLLTTVAVNAQRTCGMEQKMQQIMSDPIQKEAYLKDQQKFQIELEKLSNRTYRSGETNENVNATIRIPIAVHYPSVATNASAALKTCLRNLAQNQVNILNADYNATNTDVSNWNNVSSLFPMVNGVGSIDVEFVLATQNHPAAAGIANGTVAVTFGTDFLNGADQDFTWTGYVNIVVRYANGNLGYSVLGGSPNQGHTVVIDTEAFGSGAGCTDYVPGAPYNKGRTLTHELGHYFNLDHTFNGCGETNCAVYNVNNPVGDGICDTPPQTNATGGCPNPSTVMSCTSGQRALSMNYMDYTNDNCMYMFTPGQATRMLARYNTIAGQIRTNTLSNNEVVKNNFTIAPNPNNGSFTIQFKDLSNDYSVEIFDVSGRMVYENYYTLSSNLSQEITLDKPSSGLYFVNVKSGSVITTEKIIIK</sequence>
<dbReference type="GO" id="GO:0006508">
    <property type="term" value="P:proteolysis"/>
    <property type="evidence" value="ECO:0007669"/>
    <property type="project" value="UniProtKB-KW"/>
</dbReference>
<dbReference type="Gene3D" id="2.60.120.380">
    <property type="match status" value="1"/>
</dbReference>
<feature type="domain" description="Secretion system C-terminal sorting" evidence="11">
    <location>
        <begin position="352"/>
        <end position="425"/>
    </location>
</feature>
<proteinExistence type="inferred from homology"/>
<keyword evidence="3" id="KW-0479">Metal-binding</keyword>
<dbReference type="PANTHER" id="PTHR47466:SF1">
    <property type="entry name" value="METALLOPROTEASE MEP1 (AFU_ORTHOLOGUE AFUA_1G07730)-RELATED"/>
    <property type="match status" value="1"/>
</dbReference>
<evidence type="ECO:0000256" key="4">
    <source>
        <dbReference type="ARBA" id="ARBA00022729"/>
    </source>
</evidence>